<keyword evidence="2" id="KW-1185">Reference proteome</keyword>
<evidence type="ECO:0000313" key="1">
    <source>
        <dbReference type="EMBL" id="EMY32661.1"/>
    </source>
</evidence>
<dbReference type="RefSeq" id="WP_005273338.1">
    <property type="nucleotide sequence ID" value="NZ_ANPE02000241.1"/>
</dbReference>
<accession>N1UQJ3</accession>
<dbReference type="EMBL" id="ANPE02000241">
    <property type="protein sequence ID" value="EMY32661.1"/>
    <property type="molecule type" value="Genomic_DNA"/>
</dbReference>
<organism evidence="1 2">
    <name type="scientific">Arthrobacter crystallopoietes BAB-32</name>
    <dbReference type="NCBI Taxonomy" id="1246476"/>
    <lineage>
        <taxon>Bacteria</taxon>
        <taxon>Bacillati</taxon>
        <taxon>Actinomycetota</taxon>
        <taxon>Actinomycetes</taxon>
        <taxon>Micrococcales</taxon>
        <taxon>Micrococcaceae</taxon>
        <taxon>Crystallibacter</taxon>
    </lineage>
</organism>
<proteinExistence type="predicted"/>
<dbReference type="PANTHER" id="PTHR21525:SF9">
    <property type="entry name" value="CHANNEL_COLICIN DOMAIN-CONTAINING PROTEIN"/>
    <property type="match status" value="1"/>
</dbReference>
<reference evidence="1 2" key="1">
    <citation type="journal article" date="2013" name="Genome Announc.">
        <title>Draft Genome Sequence of Arthrobacter crystallopoietes Strain BAB-32, Revealing Genes for Bioremediation.</title>
        <authorList>
            <person name="Joshi M.N."/>
            <person name="Pandit A.S."/>
            <person name="Sharma A."/>
            <person name="Pandya R.V."/>
            <person name="Desai S.M."/>
            <person name="Saxena A.K."/>
            <person name="Bagatharia S.B."/>
        </authorList>
    </citation>
    <scope>NUCLEOTIDE SEQUENCE [LARGE SCALE GENOMIC DNA]</scope>
    <source>
        <strain evidence="1 2">BAB-32</strain>
    </source>
</reference>
<dbReference type="PANTHER" id="PTHR21525">
    <property type="entry name" value="MOTILE SPERM PROTEIN"/>
    <property type="match status" value="1"/>
</dbReference>
<dbReference type="Proteomes" id="UP000010729">
    <property type="component" value="Unassembled WGS sequence"/>
</dbReference>
<protein>
    <recommendedName>
        <fullName evidence="3">Glycine zipper domain-containing protein</fullName>
    </recommendedName>
</protein>
<evidence type="ECO:0008006" key="3">
    <source>
        <dbReference type="Google" id="ProtNLM"/>
    </source>
</evidence>
<gene>
    <name evidence="1" type="ORF">D477_019066</name>
</gene>
<dbReference type="OrthoDB" id="4954531at2"/>
<evidence type="ECO:0000313" key="2">
    <source>
        <dbReference type="Proteomes" id="UP000010729"/>
    </source>
</evidence>
<dbReference type="AlphaFoldDB" id="N1UQJ3"/>
<name>N1UQJ3_9MICC</name>
<sequence>MYVDDSALQDWADPDLIDSAADDAAAAGRDIQEAGQSAKASWAGLSGTYRAPEQGVVHSALDRVATRTADVGDGAELVAAALREFASEVRGLVGTRDALQAEIAVNNARTYTDQVREETTYFNLTGRTSELAMSYADLVYRYADRINGLAHQPLDDVSNLSNGLDYSGVLYSIPENTKLTPYYRSIAQEAADAWGIWHSGMPQYGTARYAYQLNGVLHPPSGLIHPEQLGGSVRPSAASIPTLPSHLRAGSKALGVAGVGLAIYGAYGDQYNEDLAEHPEWSESQRQRSAVTNAAVVGGSSAAGGWAGAAIGAQWGATIGMAGGPVGAVVGGIVGGAIGGFVGSQAGEMVGEAIMDVGDAVGDVWNSLWD</sequence>
<comment type="caution">
    <text evidence="1">The sequence shown here is derived from an EMBL/GenBank/DDBJ whole genome shotgun (WGS) entry which is preliminary data.</text>
</comment>